<name>A0AAN7AG23_9PEZI</name>
<accession>A0AAN7AG23</accession>
<feature type="region of interest" description="Disordered" evidence="1">
    <location>
        <begin position="1"/>
        <end position="42"/>
    </location>
</feature>
<evidence type="ECO:0000313" key="2">
    <source>
        <dbReference type="EMBL" id="KAK4185903.1"/>
    </source>
</evidence>
<comment type="caution">
    <text evidence="2">The sequence shown here is derived from an EMBL/GenBank/DDBJ whole genome shotgun (WGS) entry which is preliminary data.</text>
</comment>
<dbReference type="Proteomes" id="UP001302126">
    <property type="component" value="Unassembled WGS sequence"/>
</dbReference>
<keyword evidence="3" id="KW-1185">Reference proteome</keyword>
<protein>
    <submittedName>
        <fullName evidence="2">Uncharacterized protein</fullName>
    </submittedName>
</protein>
<sequence length="342" mass="37296">MNLFAKAGSSKHSHGHRSGSSRNHGHKHHSEPKASTSNLGSTSVAVSVDGVRRPEEPSFLFVVNEFSVNYEPPVQGMPALTDQWANPMPPTDAGAYGDEQVGHVFRYRSGVITPAVGYQWYRPALNDEGCIVRVDQAGNITGYPVFHNAQSIFTCSSHLPVIVGEGDASLGQSFMRRLCRCDAISENTPGFAWCILHFTENELLPGVSLVTANGHGRPNVVGSAPSWVPFLVPGVYQNTRATTESAGLAGRVAILIGLMALHSRPGRASDVFNNGKWQGHEWRDPGPFRAPRPDENPRGLLVYVCYDNLINGQDDSEENNISTEACRQMMETLEWCSVLVRG</sequence>
<feature type="compositionally biased region" description="Basic residues" evidence="1">
    <location>
        <begin position="9"/>
        <end position="30"/>
    </location>
</feature>
<reference evidence="2" key="1">
    <citation type="journal article" date="2023" name="Mol. Phylogenet. Evol.">
        <title>Genome-scale phylogeny and comparative genomics of the fungal order Sordariales.</title>
        <authorList>
            <person name="Hensen N."/>
            <person name="Bonometti L."/>
            <person name="Westerberg I."/>
            <person name="Brannstrom I.O."/>
            <person name="Guillou S."/>
            <person name="Cros-Aarteil S."/>
            <person name="Calhoun S."/>
            <person name="Haridas S."/>
            <person name="Kuo A."/>
            <person name="Mondo S."/>
            <person name="Pangilinan J."/>
            <person name="Riley R."/>
            <person name="LaButti K."/>
            <person name="Andreopoulos B."/>
            <person name="Lipzen A."/>
            <person name="Chen C."/>
            <person name="Yan M."/>
            <person name="Daum C."/>
            <person name="Ng V."/>
            <person name="Clum A."/>
            <person name="Steindorff A."/>
            <person name="Ohm R.A."/>
            <person name="Martin F."/>
            <person name="Silar P."/>
            <person name="Natvig D.O."/>
            <person name="Lalanne C."/>
            <person name="Gautier V."/>
            <person name="Ament-Velasquez S.L."/>
            <person name="Kruys A."/>
            <person name="Hutchinson M.I."/>
            <person name="Powell A.J."/>
            <person name="Barry K."/>
            <person name="Miller A.N."/>
            <person name="Grigoriev I.V."/>
            <person name="Debuchy R."/>
            <person name="Gladieux P."/>
            <person name="Hiltunen Thoren M."/>
            <person name="Johannesson H."/>
        </authorList>
    </citation>
    <scope>NUCLEOTIDE SEQUENCE</scope>
    <source>
        <strain evidence="2">PSN309</strain>
    </source>
</reference>
<gene>
    <name evidence="2" type="ORF">QBC35DRAFT_516632</name>
</gene>
<evidence type="ECO:0000256" key="1">
    <source>
        <dbReference type="SAM" id="MobiDB-lite"/>
    </source>
</evidence>
<dbReference type="AlphaFoldDB" id="A0AAN7AG23"/>
<reference evidence="2" key="2">
    <citation type="submission" date="2023-05" db="EMBL/GenBank/DDBJ databases">
        <authorList>
            <consortium name="Lawrence Berkeley National Laboratory"/>
            <person name="Steindorff A."/>
            <person name="Hensen N."/>
            <person name="Bonometti L."/>
            <person name="Westerberg I."/>
            <person name="Brannstrom I.O."/>
            <person name="Guillou S."/>
            <person name="Cros-Aarteil S."/>
            <person name="Calhoun S."/>
            <person name="Haridas S."/>
            <person name="Kuo A."/>
            <person name="Mondo S."/>
            <person name="Pangilinan J."/>
            <person name="Riley R."/>
            <person name="Labutti K."/>
            <person name="Andreopoulos B."/>
            <person name="Lipzen A."/>
            <person name="Chen C."/>
            <person name="Yanf M."/>
            <person name="Daum C."/>
            <person name="Ng V."/>
            <person name="Clum A."/>
            <person name="Ohm R."/>
            <person name="Martin F."/>
            <person name="Silar P."/>
            <person name="Natvig D."/>
            <person name="Lalanne C."/>
            <person name="Gautier V."/>
            <person name="Ament-Velasquez S.L."/>
            <person name="Kruys A."/>
            <person name="Hutchinson M.I."/>
            <person name="Powell A.J."/>
            <person name="Barry K."/>
            <person name="Miller A.N."/>
            <person name="Grigoriev I.V."/>
            <person name="Debuchy R."/>
            <person name="Gladieux P."/>
            <person name="Thoren M.H."/>
            <person name="Johannesson H."/>
        </authorList>
    </citation>
    <scope>NUCLEOTIDE SEQUENCE</scope>
    <source>
        <strain evidence="2">PSN309</strain>
    </source>
</reference>
<feature type="compositionally biased region" description="Polar residues" evidence="1">
    <location>
        <begin position="33"/>
        <end position="42"/>
    </location>
</feature>
<organism evidence="2 3">
    <name type="scientific">Podospora australis</name>
    <dbReference type="NCBI Taxonomy" id="1536484"/>
    <lineage>
        <taxon>Eukaryota</taxon>
        <taxon>Fungi</taxon>
        <taxon>Dikarya</taxon>
        <taxon>Ascomycota</taxon>
        <taxon>Pezizomycotina</taxon>
        <taxon>Sordariomycetes</taxon>
        <taxon>Sordariomycetidae</taxon>
        <taxon>Sordariales</taxon>
        <taxon>Podosporaceae</taxon>
        <taxon>Podospora</taxon>
    </lineage>
</organism>
<evidence type="ECO:0000313" key="3">
    <source>
        <dbReference type="Proteomes" id="UP001302126"/>
    </source>
</evidence>
<proteinExistence type="predicted"/>
<dbReference type="EMBL" id="MU864437">
    <property type="protein sequence ID" value="KAK4185903.1"/>
    <property type="molecule type" value="Genomic_DNA"/>
</dbReference>